<reference evidence="2 3" key="1">
    <citation type="submission" date="2018-08" db="EMBL/GenBank/DDBJ databases">
        <title>Mucilaginibacter terrae sp. nov., isolated from manganese diggings.</title>
        <authorList>
            <person name="Huang Y."/>
            <person name="Zhou Z."/>
        </authorList>
    </citation>
    <scope>NUCLEOTIDE SEQUENCE [LARGE SCALE GENOMIC DNA]</scope>
    <source>
        <strain evidence="2 3">ZH6</strain>
    </source>
</reference>
<sequence length="599" mass="68342">MHQSKLLKVIRKILLLCLYVAAFSACKKEGQSSGPLTSKDDAAFTRYEEHFLEDLWKHNPDWATTVGYHKYDSLLLIPSDENRKKLIGFTKVQMDSLSRFEVNSLSDANKMDHRIMMNQLEAMQWSTEQLKEYQWNPASYNVISTFAYILNEHYAPLEKRLRNFYQKMAFIPAYYKEAQKQIKNPVPELTSLAADQHLGGVSVIESDFADSLKKTKIPEAEKKQMLDRARISADAIKAFATWLKALKPDKPRSFRLGKEFYEAKFKYDIQAEGTAQQTYNSAVERKKAVHREMAKLSRQLWPKYFGTKAMPSDSLELISRMIDTLSAKHVAPNEFQSAIEQQIPKLTTFIKSKDLLTLDPAKPLVVRKEPGYMAGVAGASVSSPGPYDKEGNTYFNVGSLAGWAPERAESYLREYNNYILQILCIHEAIPGHYTQLVYANKSPSIIKAVLGNGAMVEGWAVYTEPMMLDAGFGDNAPEMRLMWYKWHLRSVCNTILDYSVHAGSMTKEQAVKMLTKEAFQQQAEAENKWKRVSVSSVQLTSYYTGYKEISELRAAWKKKKGDKYKLKSFNEQFLSYGSAPVKFIKEAMMADPKIDTKGN</sequence>
<gene>
    <name evidence="2" type="ORF">DYU05_09835</name>
</gene>
<dbReference type="PANTHER" id="PTHR33361">
    <property type="entry name" value="GLR0591 PROTEIN"/>
    <property type="match status" value="1"/>
</dbReference>
<dbReference type="Proteomes" id="UP000260823">
    <property type="component" value="Unassembled WGS sequence"/>
</dbReference>
<dbReference type="PANTHER" id="PTHR33361:SF15">
    <property type="entry name" value="DUF885 FAMILY LIPOPROTEIN"/>
    <property type="match status" value="1"/>
</dbReference>
<organism evidence="2 3">
    <name type="scientific">Mucilaginibacter terrenus</name>
    <dbReference type="NCBI Taxonomy" id="2482727"/>
    <lineage>
        <taxon>Bacteria</taxon>
        <taxon>Pseudomonadati</taxon>
        <taxon>Bacteroidota</taxon>
        <taxon>Sphingobacteriia</taxon>
        <taxon>Sphingobacteriales</taxon>
        <taxon>Sphingobacteriaceae</taxon>
        <taxon>Mucilaginibacter</taxon>
    </lineage>
</organism>
<protein>
    <submittedName>
        <fullName evidence="2">DUF885 domain-containing protein</fullName>
    </submittedName>
</protein>
<dbReference type="PROSITE" id="PS51257">
    <property type="entry name" value="PROKAR_LIPOPROTEIN"/>
    <property type="match status" value="1"/>
</dbReference>
<dbReference type="OrthoDB" id="9760040at2"/>
<keyword evidence="1" id="KW-0732">Signal</keyword>
<comment type="caution">
    <text evidence="2">The sequence shown here is derived from an EMBL/GenBank/DDBJ whole genome shotgun (WGS) entry which is preliminary data.</text>
</comment>
<proteinExistence type="predicted"/>
<evidence type="ECO:0000313" key="2">
    <source>
        <dbReference type="EMBL" id="RFZ86118.1"/>
    </source>
</evidence>
<feature type="signal peptide" evidence="1">
    <location>
        <begin position="1"/>
        <end position="27"/>
    </location>
</feature>
<dbReference type="InterPro" id="IPR010281">
    <property type="entry name" value="DUF885"/>
</dbReference>
<evidence type="ECO:0000256" key="1">
    <source>
        <dbReference type="SAM" id="SignalP"/>
    </source>
</evidence>
<dbReference type="Pfam" id="PF05960">
    <property type="entry name" value="DUF885"/>
    <property type="match status" value="1"/>
</dbReference>
<accession>A0A3E2NYK8</accession>
<keyword evidence="3" id="KW-1185">Reference proteome</keyword>
<name>A0A3E2NYK8_9SPHI</name>
<feature type="chain" id="PRO_5017574299" evidence="1">
    <location>
        <begin position="28"/>
        <end position="599"/>
    </location>
</feature>
<dbReference type="EMBL" id="QWDE01000001">
    <property type="protein sequence ID" value="RFZ86118.1"/>
    <property type="molecule type" value="Genomic_DNA"/>
</dbReference>
<dbReference type="AlphaFoldDB" id="A0A3E2NYK8"/>
<evidence type="ECO:0000313" key="3">
    <source>
        <dbReference type="Proteomes" id="UP000260823"/>
    </source>
</evidence>